<gene>
    <name evidence="13 20" type="primary">gpsA</name>
    <name evidence="20" type="ordered locus">BVAF_607</name>
</gene>
<dbReference type="GO" id="GO:0046474">
    <property type="term" value="P:glycerophospholipid biosynthetic process"/>
    <property type="evidence" value="ECO:0007669"/>
    <property type="project" value="TreeGrafter"/>
</dbReference>
<dbReference type="GO" id="GO:0046168">
    <property type="term" value="P:glycerol-3-phosphate catabolic process"/>
    <property type="evidence" value="ECO:0007669"/>
    <property type="project" value="InterPro"/>
</dbReference>
<dbReference type="GO" id="GO:0005975">
    <property type="term" value="P:carbohydrate metabolic process"/>
    <property type="evidence" value="ECO:0007669"/>
    <property type="project" value="InterPro"/>
</dbReference>
<feature type="binding site" evidence="13">
    <location>
        <position position="115"/>
    </location>
    <ligand>
        <name>sn-glycerol 3-phosphate</name>
        <dbReference type="ChEBI" id="CHEBI:57597"/>
    </ligand>
</feature>
<dbReference type="Pfam" id="PF01210">
    <property type="entry name" value="NAD_Gly3P_dh_N"/>
    <property type="match status" value="1"/>
</dbReference>
<dbReference type="GO" id="GO:0141153">
    <property type="term" value="F:glycerol-3-phosphate dehydrogenase (NADP+) activity"/>
    <property type="evidence" value="ECO:0007669"/>
    <property type="project" value="RHEA"/>
</dbReference>
<dbReference type="InterPro" id="IPR006168">
    <property type="entry name" value="G3P_DH_NAD-dep"/>
</dbReference>
<evidence type="ECO:0000256" key="9">
    <source>
        <dbReference type="ARBA" id="ARBA00052716"/>
    </source>
</evidence>
<dbReference type="InterPro" id="IPR011128">
    <property type="entry name" value="G3P_DH_NAD-dep_N"/>
</dbReference>
<feature type="domain" description="Glycerol-3-phosphate dehydrogenase NAD-dependent C-terminal" evidence="19">
    <location>
        <begin position="189"/>
        <end position="328"/>
    </location>
</feature>
<evidence type="ECO:0000313" key="21">
    <source>
        <dbReference type="Proteomes" id="UP000007464"/>
    </source>
</evidence>
<feature type="binding site" evidence="13">
    <location>
        <position position="200"/>
    </location>
    <ligand>
        <name>sn-glycerol 3-phosphate</name>
        <dbReference type="ChEBI" id="CHEBI:57597"/>
    </ligand>
</feature>
<evidence type="ECO:0000259" key="18">
    <source>
        <dbReference type="Pfam" id="PF01210"/>
    </source>
</evidence>
<keyword evidence="3 13" id="KW-0521">NADP</keyword>
<dbReference type="KEGG" id="bva:BVAF_607"/>
<feature type="binding site" evidence="13">
    <location>
        <position position="264"/>
    </location>
    <ligand>
        <name>sn-glycerol 3-phosphate</name>
        <dbReference type="ChEBI" id="CHEBI:57597"/>
    </ligand>
</feature>
<dbReference type="RefSeq" id="WP_013516903.1">
    <property type="nucleotide sequence ID" value="NC_014909.2"/>
</dbReference>
<dbReference type="Pfam" id="PF07479">
    <property type="entry name" value="NAD_Gly3P_dh_C"/>
    <property type="match status" value="1"/>
</dbReference>
<dbReference type="SUPFAM" id="SSF48179">
    <property type="entry name" value="6-phosphogluconate dehydrogenase C-terminal domain-like"/>
    <property type="match status" value="1"/>
</dbReference>
<keyword evidence="5 13" id="KW-0520">NAD</keyword>
<dbReference type="STRING" id="859654.BVAF_607"/>
<reference evidence="20 21" key="1">
    <citation type="journal article" date="2010" name="BMC Genomics">
        <title>Unprecedented loss of ammonia assimilation capability in a urease-encoding bacterial mutualist.</title>
        <authorList>
            <person name="Williams L.E."/>
            <person name="Wernegreen J.J."/>
        </authorList>
    </citation>
    <scope>NUCLEOTIDE SEQUENCE [LARGE SCALE GENOMIC DNA]</scope>
    <source>
        <strain evidence="20 21">BVAF</strain>
    </source>
</reference>
<dbReference type="GO" id="GO:0141152">
    <property type="term" value="F:glycerol-3-phosphate dehydrogenase (NAD+) activity"/>
    <property type="evidence" value="ECO:0007669"/>
    <property type="project" value="RHEA"/>
</dbReference>
<feature type="binding site" evidence="13">
    <location>
        <position position="144"/>
    </location>
    <ligand>
        <name>sn-glycerol 3-phosphate</name>
        <dbReference type="ChEBI" id="CHEBI:57597"/>
    </ligand>
</feature>
<evidence type="ECO:0000256" key="2">
    <source>
        <dbReference type="ARBA" id="ARBA00022516"/>
    </source>
</evidence>
<feature type="binding site" evidence="13">
    <location>
        <position position="146"/>
    </location>
    <ligand>
        <name>sn-glycerol 3-phosphate</name>
        <dbReference type="ChEBI" id="CHEBI:57597"/>
    </ligand>
</feature>
<dbReference type="SUPFAM" id="SSF51735">
    <property type="entry name" value="NAD(P)-binding Rossmann-fold domains"/>
    <property type="match status" value="1"/>
</dbReference>
<feature type="binding site" evidence="15">
    <location>
        <begin position="264"/>
        <end position="265"/>
    </location>
    <ligand>
        <name>substrate</name>
    </ligand>
</feature>
<dbReference type="GO" id="GO:0051287">
    <property type="term" value="F:NAD binding"/>
    <property type="evidence" value="ECO:0007669"/>
    <property type="project" value="InterPro"/>
</dbReference>
<dbReference type="PRINTS" id="PR00077">
    <property type="entry name" value="GPDHDRGNASE"/>
</dbReference>
<evidence type="ECO:0000256" key="14">
    <source>
        <dbReference type="PIRSR" id="PIRSR000114-1"/>
    </source>
</evidence>
<evidence type="ECO:0000256" key="11">
    <source>
        <dbReference type="ARBA" id="ARBA00069372"/>
    </source>
</evidence>
<dbReference type="NCBIfam" id="NF000942">
    <property type="entry name" value="PRK00094.1-4"/>
    <property type="match status" value="1"/>
</dbReference>
<feature type="binding site" evidence="13">
    <location>
        <position position="21"/>
    </location>
    <ligand>
        <name>NADPH</name>
        <dbReference type="ChEBI" id="CHEBI:57783"/>
    </ligand>
</feature>
<dbReference type="NCBIfam" id="NF000940">
    <property type="entry name" value="PRK00094.1-2"/>
    <property type="match status" value="1"/>
</dbReference>
<keyword evidence="7 13" id="KW-0594">Phospholipid biosynthesis</keyword>
<dbReference type="InterPro" id="IPR008927">
    <property type="entry name" value="6-PGluconate_DH-like_C_sf"/>
</dbReference>
<dbReference type="Gene3D" id="3.40.50.720">
    <property type="entry name" value="NAD(P)-binding Rossmann-like Domain"/>
    <property type="match status" value="1"/>
</dbReference>
<comment type="similarity">
    <text evidence="1 13 17">Belongs to the NAD-dependent glycerol-3-phosphate dehydrogenase family.</text>
</comment>
<dbReference type="Gene3D" id="1.10.1040.10">
    <property type="entry name" value="N-(1-d-carboxylethyl)-l-norvaline Dehydrogenase, domain 2"/>
    <property type="match status" value="1"/>
</dbReference>
<keyword evidence="13" id="KW-0963">Cytoplasm</keyword>
<feature type="binding site" evidence="13">
    <location>
        <position position="115"/>
    </location>
    <ligand>
        <name>NADPH</name>
        <dbReference type="ChEBI" id="CHEBI:57783"/>
    </ligand>
</feature>
<dbReference type="PANTHER" id="PTHR11728:SF1">
    <property type="entry name" value="GLYCEROL-3-PHOSPHATE DEHYDROGENASE [NAD(+)] 2, CHLOROPLASTIC"/>
    <property type="match status" value="1"/>
</dbReference>
<evidence type="ECO:0000256" key="6">
    <source>
        <dbReference type="ARBA" id="ARBA00023098"/>
    </source>
</evidence>
<evidence type="ECO:0000256" key="1">
    <source>
        <dbReference type="ARBA" id="ARBA00011009"/>
    </source>
</evidence>
<accession>E8Q783</accession>
<feature type="binding site" evidence="16">
    <location>
        <position position="148"/>
    </location>
    <ligand>
        <name>NAD(+)</name>
        <dbReference type="ChEBI" id="CHEBI:57540"/>
    </ligand>
</feature>
<comment type="function">
    <text evidence="13">Catalyzes the reduction of the glycolytic intermediate dihydroxyacetone phosphate (DHAP) to sn-glycerol 3-phosphate (G3P), the key precursor for phospholipid synthesis.</text>
</comment>
<dbReference type="PANTHER" id="PTHR11728">
    <property type="entry name" value="GLYCEROL-3-PHOSPHATE DEHYDROGENASE"/>
    <property type="match status" value="1"/>
</dbReference>
<dbReference type="GO" id="GO:0005829">
    <property type="term" value="C:cytosol"/>
    <property type="evidence" value="ECO:0007669"/>
    <property type="project" value="TreeGrafter"/>
</dbReference>
<dbReference type="EC" id="1.1.1.94" evidence="10 13"/>
<feature type="binding site" evidence="15">
    <location>
        <position position="115"/>
    </location>
    <ligand>
        <name>substrate</name>
    </ligand>
</feature>
<sequence length="345" mass="37104">MCILSLAQKPIAITVIGAGAYGTAIAVALSKGGNAVVLWGHNSKHIEILKSNRSNPINLPNIPFPPLLYLEKSLSIALSVSKNILIAVPSYVFSCVLLKIKINLTDKIRVIIASKGLEPNTGRLLKDVVDDVLGNNVSFAIISGPTFARELAIGLPTAITLTSNDVDFSYDIQKLLFSVKNLRVYRNTDVVGVQVAGAVKNVIAIGVGISDGLGFGANARTALITRGLAEMSRLGVAMGATDSVFSGLAGLGDLVLTCIDNQSRNRRFGVLLGEGINIDQARKKIGQVIEGVYSAKAIHMLSIKHKVIMPITNQIYQILYENKNIYESVYELLRQTYVDEIEISS</sequence>
<feature type="active site" description="Proton acceptor" evidence="13 14">
    <location>
        <position position="200"/>
    </location>
</feature>
<evidence type="ECO:0000313" key="20">
    <source>
        <dbReference type="EMBL" id="ADV33978.1"/>
    </source>
</evidence>
<dbReference type="PROSITE" id="PS00957">
    <property type="entry name" value="NAD_G3PDH"/>
    <property type="match status" value="1"/>
</dbReference>
<dbReference type="EMBL" id="CP002189">
    <property type="protein sequence ID" value="ADV33978.1"/>
    <property type="molecule type" value="Genomic_DNA"/>
</dbReference>
<feature type="binding site" evidence="13">
    <location>
        <position position="253"/>
    </location>
    <ligand>
        <name>sn-glycerol 3-phosphate</name>
        <dbReference type="ChEBI" id="CHEBI:57597"/>
    </ligand>
</feature>
<feature type="binding site" evidence="13">
    <location>
        <position position="288"/>
    </location>
    <ligand>
        <name>NADPH</name>
        <dbReference type="ChEBI" id="CHEBI:57783"/>
    </ligand>
</feature>
<dbReference type="FunFam" id="3.40.50.720:FF:000019">
    <property type="entry name" value="Glycerol-3-phosphate dehydrogenase [NAD(P)+]"/>
    <property type="match status" value="1"/>
</dbReference>
<keyword evidence="13" id="KW-0547">Nucleotide-binding</keyword>
<dbReference type="InterPro" id="IPR036291">
    <property type="entry name" value="NAD(P)-bd_dom_sf"/>
</dbReference>
<evidence type="ECO:0000256" key="3">
    <source>
        <dbReference type="ARBA" id="ARBA00022857"/>
    </source>
</evidence>
<dbReference type="UniPathway" id="UPA00940"/>
<dbReference type="NCBIfam" id="NF000939">
    <property type="entry name" value="PRK00094.1-1"/>
    <property type="match status" value="1"/>
</dbReference>
<dbReference type="Proteomes" id="UP000007464">
    <property type="component" value="Chromosome"/>
</dbReference>
<evidence type="ECO:0000256" key="7">
    <source>
        <dbReference type="ARBA" id="ARBA00023209"/>
    </source>
</evidence>
<feature type="binding site" evidence="13">
    <location>
        <position position="265"/>
    </location>
    <ligand>
        <name>sn-glycerol 3-phosphate</name>
        <dbReference type="ChEBI" id="CHEBI:57597"/>
    </ligand>
</feature>
<evidence type="ECO:0000256" key="12">
    <source>
        <dbReference type="ARBA" id="ARBA00080511"/>
    </source>
</evidence>
<feature type="binding site" evidence="13">
    <location>
        <position position="263"/>
    </location>
    <ligand>
        <name>sn-glycerol 3-phosphate</name>
        <dbReference type="ChEBI" id="CHEBI:57597"/>
    </ligand>
</feature>
<proteinExistence type="inferred from homology"/>
<evidence type="ECO:0000256" key="13">
    <source>
        <dbReference type="HAMAP-Rule" id="MF_00394"/>
    </source>
</evidence>
<comment type="catalytic activity">
    <reaction evidence="9">
        <text>sn-glycerol 3-phosphate + NADP(+) = dihydroxyacetone phosphate + NADPH + H(+)</text>
        <dbReference type="Rhea" id="RHEA:11096"/>
        <dbReference type="ChEBI" id="CHEBI:15378"/>
        <dbReference type="ChEBI" id="CHEBI:57597"/>
        <dbReference type="ChEBI" id="CHEBI:57642"/>
        <dbReference type="ChEBI" id="CHEBI:57783"/>
        <dbReference type="ChEBI" id="CHEBI:58349"/>
        <dbReference type="EC" id="1.1.1.94"/>
    </reaction>
    <physiologicalReaction direction="right-to-left" evidence="9">
        <dbReference type="Rhea" id="RHEA:11098"/>
    </physiologicalReaction>
</comment>
<evidence type="ECO:0000259" key="19">
    <source>
        <dbReference type="Pfam" id="PF07479"/>
    </source>
</evidence>
<keyword evidence="6 13" id="KW-0443">Lipid metabolism</keyword>
<keyword evidence="2 13" id="KW-0444">Lipid biosynthesis</keyword>
<dbReference type="HOGENOM" id="CLU_033449_0_2_6"/>
<feature type="binding site" evidence="13">
    <location>
        <position position="148"/>
    </location>
    <ligand>
        <name>NADPH</name>
        <dbReference type="ChEBI" id="CHEBI:57783"/>
    </ligand>
</feature>
<organism evidence="20 21">
    <name type="scientific">Blochmanniella vafra (strain BVAF)</name>
    <dbReference type="NCBI Taxonomy" id="859654"/>
    <lineage>
        <taxon>Bacteria</taxon>
        <taxon>Pseudomonadati</taxon>
        <taxon>Pseudomonadota</taxon>
        <taxon>Gammaproteobacteria</taxon>
        <taxon>Enterobacterales</taxon>
        <taxon>Enterobacteriaceae</taxon>
        <taxon>ant endosymbionts</taxon>
        <taxon>Candidatus Blochmanniella</taxon>
    </lineage>
</organism>
<evidence type="ECO:0000256" key="4">
    <source>
        <dbReference type="ARBA" id="ARBA00023002"/>
    </source>
</evidence>
<evidence type="ECO:0000256" key="17">
    <source>
        <dbReference type="RuleBase" id="RU000437"/>
    </source>
</evidence>
<evidence type="ECO:0000256" key="15">
    <source>
        <dbReference type="PIRSR" id="PIRSR000114-2"/>
    </source>
</evidence>
<evidence type="ECO:0000256" key="10">
    <source>
        <dbReference type="ARBA" id="ARBA00066687"/>
    </source>
</evidence>
<comment type="pathway">
    <text evidence="13">Membrane lipid metabolism; glycerophospholipid metabolism.</text>
</comment>
<dbReference type="FunFam" id="1.10.1040.10:FF:000001">
    <property type="entry name" value="Glycerol-3-phosphate dehydrogenase [NAD(P)+]"/>
    <property type="match status" value="1"/>
</dbReference>
<feature type="binding site" evidence="13">
    <location>
        <position position="290"/>
    </location>
    <ligand>
        <name>NADPH</name>
        <dbReference type="ChEBI" id="CHEBI:57783"/>
    </ligand>
</feature>
<feature type="domain" description="Glycerol-3-phosphate dehydrogenase NAD-dependent N-terminal" evidence="18">
    <location>
        <begin position="13"/>
        <end position="167"/>
    </location>
</feature>
<keyword evidence="4 13" id="KW-0560">Oxidoreductase</keyword>
<name>E8Q783_BLOVB</name>
<feature type="binding site" evidence="16">
    <location>
        <position position="264"/>
    </location>
    <ligand>
        <name>NAD(+)</name>
        <dbReference type="ChEBI" id="CHEBI:57540"/>
    </ligand>
</feature>
<comment type="catalytic activity">
    <reaction evidence="13">
        <text>sn-glycerol 3-phosphate + NAD(+) = dihydroxyacetone phosphate + NADH + H(+)</text>
        <dbReference type="Rhea" id="RHEA:11092"/>
        <dbReference type="ChEBI" id="CHEBI:15378"/>
        <dbReference type="ChEBI" id="CHEBI:57540"/>
        <dbReference type="ChEBI" id="CHEBI:57597"/>
        <dbReference type="ChEBI" id="CHEBI:57642"/>
        <dbReference type="ChEBI" id="CHEBI:57945"/>
        <dbReference type="EC" id="1.1.1.94"/>
    </reaction>
</comment>
<dbReference type="InterPro" id="IPR006109">
    <property type="entry name" value="G3P_DH_NAD-dep_C"/>
</dbReference>
<keyword evidence="8 13" id="KW-1208">Phospholipid metabolism</keyword>
<evidence type="ECO:0000256" key="16">
    <source>
        <dbReference type="PIRSR" id="PIRSR000114-3"/>
    </source>
</evidence>
<protein>
    <recommendedName>
        <fullName evidence="11 13">Glycerol-3-phosphate dehydrogenase [NAD(P)+]</fullName>
        <ecNumber evidence="10 13">1.1.1.94</ecNumber>
    </recommendedName>
    <alternativeName>
        <fullName evidence="13">NAD(P)(+)-dependent glycerol-3-phosphate dehydrogenase</fullName>
    </alternativeName>
    <alternativeName>
        <fullName evidence="12 13">NAD(P)H-dependent dihydroxyacetone-phosphate reductase</fullName>
    </alternativeName>
</protein>
<feature type="binding site" evidence="16">
    <location>
        <begin position="17"/>
        <end position="22"/>
    </location>
    <ligand>
        <name>NAD(+)</name>
        <dbReference type="ChEBI" id="CHEBI:57540"/>
    </ligand>
</feature>
<keyword evidence="21" id="KW-1185">Reference proteome</keyword>
<comment type="caution">
    <text evidence="13">Lacks conserved residue(s) required for the propagation of feature annotation.</text>
</comment>
<dbReference type="InterPro" id="IPR013328">
    <property type="entry name" value="6PGD_dom2"/>
</dbReference>
<evidence type="ECO:0000256" key="8">
    <source>
        <dbReference type="ARBA" id="ARBA00023264"/>
    </source>
</evidence>
<feature type="binding site" evidence="13">
    <location>
        <position position="264"/>
    </location>
    <ligand>
        <name>NADPH</name>
        <dbReference type="ChEBI" id="CHEBI:57783"/>
    </ligand>
</feature>
<dbReference type="GO" id="GO:0046167">
    <property type="term" value="P:glycerol-3-phosphate biosynthetic process"/>
    <property type="evidence" value="ECO:0007669"/>
    <property type="project" value="UniProtKB-UniRule"/>
</dbReference>
<feature type="binding site" evidence="13">
    <location>
        <position position="41"/>
    </location>
    <ligand>
        <name>NADPH</name>
        <dbReference type="ChEBI" id="CHEBI:57783"/>
    </ligand>
</feature>
<dbReference type="AlphaFoldDB" id="E8Q783"/>
<dbReference type="HAMAP" id="MF_00394">
    <property type="entry name" value="NAD_Glyc3P_dehydrog"/>
    <property type="match status" value="1"/>
</dbReference>
<dbReference type="PIRSF" id="PIRSF000114">
    <property type="entry name" value="Glycerol-3-P_dh"/>
    <property type="match status" value="1"/>
</dbReference>
<comment type="subcellular location">
    <subcellularLocation>
        <location evidence="13">Cytoplasm</location>
    </subcellularLocation>
</comment>
<evidence type="ECO:0000256" key="5">
    <source>
        <dbReference type="ARBA" id="ARBA00023027"/>
    </source>
</evidence>